<dbReference type="EMBL" id="JAINUG010000090">
    <property type="protein sequence ID" value="KAJ8398445.1"/>
    <property type="molecule type" value="Genomic_DNA"/>
</dbReference>
<protein>
    <submittedName>
        <fullName evidence="2">Uncharacterized protein</fullName>
    </submittedName>
</protein>
<evidence type="ECO:0000313" key="3">
    <source>
        <dbReference type="Proteomes" id="UP001221898"/>
    </source>
</evidence>
<gene>
    <name evidence="2" type="ORF">AAFF_G00427000</name>
</gene>
<dbReference type="Proteomes" id="UP001221898">
    <property type="component" value="Unassembled WGS sequence"/>
</dbReference>
<sequence length="67" mass="7121">MVNPGSAPRCGGPAESESQSGNPHLQRKHKPAANGKLRRTGENPKAASFRARLAFLRQSVCLIPSPS</sequence>
<comment type="caution">
    <text evidence="2">The sequence shown here is derived from an EMBL/GenBank/DDBJ whole genome shotgun (WGS) entry which is preliminary data.</text>
</comment>
<dbReference type="AlphaFoldDB" id="A0AAD7WJ05"/>
<reference evidence="2" key="1">
    <citation type="journal article" date="2023" name="Science">
        <title>Genome structures resolve the early diversification of teleost fishes.</title>
        <authorList>
            <person name="Parey E."/>
            <person name="Louis A."/>
            <person name="Montfort J."/>
            <person name="Bouchez O."/>
            <person name="Roques C."/>
            <person name="Iampietro C."/>
            <person name="Lluch J."/>
            <person name="Castinel A."/>
            <person name="Donnadieu C."/>
            <person name="Desvignes T."/>
            <person name="Floi Bucao C."/>
            <person name="Jouanno E."/>
            <person name="Wen M."/>
            <person name="Mejri S."/>
            <person name="Dirks R."/>
            <person name="Jansen H."/>
            <person name="Henkel C."/>
            <person name="Chen W.J."/>
            <person name="Zahm M."/>
            <person name="Cabau C."/>
            <person name="Klopp C."/>
            <person name="Thompson A.W."/>
            <person name="Robinson-Rechavi M."/>
            <person name="Braasch I."/>
            <person name="Lecointre G."/>
            <person name="Bobe J."/>
            <person name="Postlethwait J.H."/>
            <person name="Berthelot C."/>
            <person name="Roest Crollius H."/>
            <person name="Guiguen Y."/>
        </authorList>
    </citation>
    <scope>NUCLEOTIDE SEQUENCE</scope>
    <source>
        <strain evidence="2">NC1722</strain>
    </source>
</reference>
<proteinExistence type="predicted"/>
<accession>A0AAD7WJ05</accession>
<feature type="region of interest" description="Disordered" evidence="1">
    <location>
        <begin position="1"/>
        <end position="45"/>
    </location>
</feature>
<evidence type="ECO:0000313" key="2">
    <source>
        <dbReference type="EMBL" id="KAJ8398445.1"/>
    </source>
</evidence>
<evidence type="ECO:0000256" key="1">
    <source>
        <dbReference type="SAM" id="MobiDB-lite"/>
    </source>
</evidence>
<organism evidence="2 3">
    <name type="scientific">Aldrovandia affinis</name>
    <dbReference type="NCBI Taxonomy" id="143900"/>
    <lineage>
        <taxon>Eukaryota</taxon>
        <taxon>Metazoa</taxon>
        <taxon>Chordata</taxon>
        <taxon>Craniata</taxon>
        <taxon>Vertebrata</taxon>
        <taxon>Euteleostomi</taxon>
        <taxon>Actinopterygii</taxon>
        <taxon>Neopterygii</taxon>
        <taxon>Teleostei</taxon>
        <taxon>Notacanthiformes</taxon>
        <taxon>Halosauridae</taxon>
        <taxon>Aldrovandia</taxon>
    </lineage>
</organism>
<keyword evidence="3" id="KW-1185">Reference proteome</keyword>
<name>A0AAD7WJ05_9TELE</name>